<dbReference type="Proteomes" id="UP000326565">
    <property type="component" value="Unassembled WGS sequence"/>
</dbReference>
<sequence>MASNCDPICFAFSLSHLLFHPPHIFLLLFLLITFFVFLTTKVSLFQRFLKTSNLISISSFENPPDSVSNPHPKSIMAGVFSTQQPNMEDMTMGDVSMLDANDTRMGIEDQYYDPMDISPLPTSIQQSQSVAQPVNLSSDLNSTKPPYWVAMTKGGGVPKATRVDGQPLKRAPLVKTFARFSPKARMDPFTGRYKSDVITQPFHRDKPNNFSLLNNHGSVHSSNILNSLPHNPSNPYKAYKPLYKAVTGTTSFSTTRNSSFNSLKSIFERKTPSFESNTSITTYEYSNSRKRYVGESSNEESHDVSPETDSPSAKYRRVNRTKDFPASAVASQEDSQGTPTDAAPGQPAHPILGQPMAPTFTSTAQGGISIHSQHIIPPVALDNRVSIFAGNVGDQIGQSSRTDIHMTDSHIPGAWPEGSQSPATAAFAHIPADHSLTQYLLRPGEQPSMSGALPAPSAASTSSNPGDITMAGVEPSLDADSLPVSKALRTYWAVWHNVVQAVGGTIANAVNKAWMSFGIPVAQYVQRRSRPHSPHRSSSSPRLSPSRVASLRTLPEDQRRRIREHEWRRQRGQAPVQELPFPDLTIDIPQFPTSGSPSQQEKPGDSVVKRHAKSPRGVQKRPRSSLKDIKHLQAKTGIKMPAGVQKSPQAKSVSPNLKRRMLQWRRYPDRARREKLLQEGWKTGNFDELLREQGVSTHLEPLKLKDKKRVRFKEPLTEYFVKPSLPDLAPYLHAESPTVDRIKCEKQLSNEQKENIPPAIEPEVKAEAEVARDEQVEIRDRLFDEPYENPLGPAVSAVSLFYPRAKPLPPGRTESIYAKEWKKIEEEQKRQERPARIRPEGPAVRPLTDSWVTKVTQAMSGPNRRIASTLAGDPLTKKDLSTCYTPAAWLNDEVINSYLALIVDYLRRTHNNAGRNDKPKFHAFNSFFFSNLRDKGYQSVGRWASRAKIGGASLLNVDTVFVPVHNSAHWTLIVIKPAERTIENFDSLGSVSARHMAVIKDWLKNELGELYVAKEWTVLPSVSPQQTNGSDCGVFLLSTAKAVAIGLEPLSYCAGDIVLLRKKIVAELMAGGLEGDFDPASDGEVLL</sequence>
<keyword evidence="9" id="KW-1185">Reference proteome</keyword>
<evidence type="ECO:0000256" key="3">
    <source>
        <dbReference type="ARBA" id="ARBA00022801"/>
    </source>
</evidence>
<accession>A0A5N5XB83</accession>
<evidence type="ECO:0000259" key="7">
    <source>
        <dbReference type="PROSITE" id="PS50600"/>
    </source>
</evidence>
<dbReference type="SUPFAM" id="SSF54001">
    <property type="entry name" value="Cysteine proteinases"/>
    <property type="match status" value="1"/>
</dbReference>
<feature type="region of interest" description="Disordered" evidence="5">
    <location>
        <begin position="444"/>
        <end position="474"/>
    </location>
</feature>
<keyword evidence="2" id="KW-0645">Protease</keyword>
<evidence type="ECO:0000256" key="2">
    <source>
        <dbReference type="ARBA" id="ARBA00022670"/>
    </source>
</evidence>
<feature type="compositionally biased region" description="Basic and acidic residues" evidence="5">
    <location>
        <begin position="554"/>
        <end position="569"/>
    </location>
</feature>
<dbReference type="Gene3D" id="3.40.395.10">
    <property type="entry name" value="Adenoviral Proteinase, Chain A"/>
    <property type="match status" value="1"/>
</dbReference>
<gene>
    <name evidence="8" type="ORF">BDV29DRAFT_167382</name>
</gene>
<feature type="compositionally biased region" description="Polar residues" evidence="5">
    <location>
        <begin position="329"/>
        <end position="339"/>
    </location>
</feature>
<keyword evidence="6" id="KW-0472">Membrane</keyword>
<evidence type="ECO:0000256" key="4">
    <source>
        <dbReference type="ARBA" id="ARBA00022807"/>
    </source>
</evidence>
<dbReference type="FunFam" id="3.40.395.10:FF:000014">
    <property type="entry name" value="Ulp1 protease family protein"/>
    <property type="match status" value="1"/>
</dbReference>
<dbReference type="PANTHER" id="PTHR12606">
    <property type="entry name" value="SENTRIN/SUMO-SPECIFIC PROTEASE"/>
    <property type="match status" value="1"/>
</dbReference>
<feature type="region of interest" description="Disordered" evidence="5">
    <location>
        <begin position="528"/>
        <end position="629"/>
    </location>
</feature>
<dbReference type="PANTHER" id="PTHR12606:SF141">
    <property type="entry name" value="GH15225P-RELATED"/>
    <property type="match status" value="1"/>
</dbReference>
<dbReference type="InterPro" id="IPR003653">
    <property type="entry name" value="Peptidase_C48_C"/>
</dbReference>
<dbReference type="GO" id="GO:0016926">
    <property type="term" value="P:protein desumoylation"/>
    <property type="evidence" value="ECO:0007669"/>
    <property type="project" value="TreeGrafter"/>
</dbReference>
<dbReference type="EMBL" id="ML732163">
    <property type="protein sequence ID" value="KAB8077941.1"/>
    <property type="molecule type" value="Genomic_DNA"/>
</dbReference>
<dbReference type="GO" id="GO:0016929">
    <property type="term" value="F:deSUMOylase activity"/>
    <property type="evidence" value="ECO:0007669"/>
    <property type="project" value="TreeGrafter"/>
</dbReference>
<proteinExistence type="inferred from homology"/>
<dbReference type="GO" id="GO:0005634">
    <property type="term" value="C:nucleus"/>
    <property type="evidence" value="ECO:0007669"/>
    <property type="project" value="TreeGrafter"/>
</dbReference>
<name>A0A5N5XB83_9EURO</name>
<dbReference type="Pfam" id="PF02902">
    <property type="entry name" value="Peptidase_C48"/>
    <property type="match status" value="1"/>
</dbReference>
<feature type="compositionally biased region" description="Low complexity" evidence="5">
    <location>
        <begin position="536"/>
        <end position="547"/>
    </location>
</feature>
<feature type="transmembrane region" description="Helical" evidence="6">
    <location>
        <begin position="24"/>
        <end position="44"/>
    </location>
</feature>
<feature type="compositionally biased region" description="Low complexity" evidence="5">
    <location>
        <begin position="447"/>
        <end position="465"/>
    </location>
</feature>
<feature type="domain" description="Ubiquitin-like protease family profile" evidence="7">
    <location>
        <begin position="873"/>
        <end position="1043"/>
    </location>
</feature>
<evidence type="ECO:0000313" key="9">
    <source>
        <dbReference type="Proteomes" id="UP000326565"/>
    </source>
</evidence>
<keyword evidence="6" id="KW-1133">Transmembrane helix</keyword>
<dbReference type="GO" id="GO:0006508">
    <property type="term" value="P:proteolysis"/>
    <property type="evidence" value="ECO:0007669"/>
    <property type="project" value="UniProtKB-KW"/>
</dbReference>
<keyword evidence="3" id="KW-0378">Hydrolase</keyword>
<comment type="similarity">
    <text evidence="1">Belongs to the peptidase C48 family.</text>
</comment>
<evidence type="ECO:0000256" key="6">
    <source>
        <dbReference type="SAM" id="Phobius"/>
    </source>
</evidence>
<evidence type="ECO:0000256" key="5">
    <source>
        <dbReference type="SAM" id="MobiDB-lite"/>
    </source>
</evidence>
<dbReference type="InterPro" id="IPR038765">
    <property type="entry name" value="Papain-like_cys_pep_sf"/>
</dbReference>
<evidence type="ECO:0000313" key="8">
    <source>
        <dbReference type="EMBL" id="KAB8077941.1"/>
    </source>
</evidence>
<feature type="compositionally biased region" description="Basic residues" evidence="5">
    <location>
        <begin position="609"/>
        <end position="624"/>
    </location>
</feature>
<organism evidence="8 9">
    <name type="scientific">Aspergillus leporis</name>
    <dbReference type="NCBI Taxonomy" id="41062"/>
    <lineage>
        <taxon>Eukaryota</taxon>
        <taxon>Fungi</taxon>
        <taxon>Dikarya</taxon>
        <taxon>Ascomycota</taxon>
        <taxon>Pezizomycotina</taxon>
        <taxon>Eurotiomycetes</taxon>
        <taxon>Eurotiomycetidae</taxon>
        <taxon>Eurotiales</taxon>
        <taxon>Aspergillaceae</taxon>
        <taxon>Aspergillus</taxon>
        <taxon>Aspergillus subgen. Circumdati</taxon>
    </lineage>
</organism>
<reference evidence="8 9" key="1">
    <citation type="submission" date="2019-04" db="EMBL/GenBank/DDBJ databases">
        <title>Friends and foes A comparative genomics study of 23 Aspergillus species from section Flavi.</title>
        <authorList>
            <consortium name="DOE Joint Genome Institute"/>
            <person name="Kjaerbolling I."/>
            <person name="Vesth T."/>
            <person name="Frisvad J.C."/>
            <person name="Nybo J.L."/>
            <person name="Theobald S."/>
            <person name="Kildgaard S."/>
            <person name="Isbrandt T."/>
            <person name="Kuo A."/>
            <person name="Sato A."/>
            <person name="Lyhne E.K."/>
            <person name="Kogle M.E."/>
            <person name="Wiebenga A."/>
            <person name="Kun R.S."/>
            <person name="Lubbers R.J."/>
            <person name="Makela M.R."/>
            <person name="Barry K."/>
            <person name="Chovatia M."/>
            <person name="Clum A."/>
            <person name="Daum C."/>
            <person name="Haridas S."/>
            <person name="He G."/>
            <person name="LaButti K."/>
            <person name="Lipzen A."/>
            <person name="Mondo S."/>
            <person name="Riley R."/>
            <person name="Salamov A."/>
            <person name="Simmons B.A."/>
            <person name="Magnuson J.K."/>
            <person name="Henrissat B."/>
            <person name="Mortensen U.H."/>
            <person name="Larsen T.O."/>
            <person name="Devries R.P."/>
            <person name="Grigoriev I.V."/>
            <person name="Machida M."/>
            <person name="Baker S.E."/>
            <person name="Andersen M.R."/>
        </authorList>
    </citation>
    <scope>NUCLEOTIDE SEQUENCE [LARGE SCALE GENOMIC DNA]</scope>
    <source>
        <strain evidence="8 9">CBS 151.66</strain>
    </source>
</reference>
<feature type="region of interest" description="Disordered" evidence="5">
    <location>
        <begin position="291"/>
        <end position="349"/>
    </location>
</feature>
<keyword evidence="6" id="KW-0812">Transmembrane</keyword>
<feature type="compositionally biased region" description="Polar residues" evidence="5">
    <location>
        <begin position="591"/>
        <end position="601"/>
    </location>
</feature>
<evidence type="ECO:0000256" key="1">
    <source>
        <dbReference type="ARBA" id="ARBA00005234"/>
    </source>
</evidence>
<dbReference type="OrthoDB" id="1939479at2759"/>
<protein>
    <recommendedName>
        <fullName evidence="7">Ubiquitin-like protease family profile domain-containing protein</fullName>
    </recommendedName>
</protein>
<keyword evidence="4" id="KW-0788">Thiol protease</keyword>
<dbReference type="AlphaFoldDB" id="A0A5N5XB83"/>
<dbReference type="PROSITE" id="PS50600">
    <property type="entry name" value="ULP_PROTEASE"/>
    <property type="match status" value="1"/>
</dbReference>